<dbReference type="PRINTS" id="PR00465">
    <property type="entry name" value="EP450IV"/>
</dbReference>
<name>A0A167Y5H6_PENCH</name>
<dbReference type="InterPro" id="IPR036396">
    <property type="entry name" value="Cyt_P450_sf"/>
</dbReference>
<organism evidence="9">
    <name type="scientific">Penicillium chrysogenum</name>
    <name type="common">Penicillium notatum</name>
    <dbReference type="NCBI Taxonomy" id="5076"/>
    <lineage>
        <taxon>Eukaryota</taxon>
        <taxon>Fungi</taxon>
        <taxon>Dikarya</taxon>
        <taxon>Ascomycota</taxon>
        <taxon>Pezizomycotina</taxon>
        <taxon>Eurotiomycetes</taxon>
        <taxon>Eurotiomycetidae</taxon>
        <taxon>Eurotiales</taxon>
        <taxon>Aspergillaceae</taxon>
        <taxon>Penicillium</taxon>
        <taxon>Penicillium chrysogenum species complex</taxon>
    </lineage>
</organism>
<keyword evidence="5 8" id="KW-0560">Oxidoreductase</keyword>
<evidence type="ECO:0000256" key="7">
    <source>
        <dbReference type="PIRSR" id="PIRSR602403-1"/>
    </source>
</evidence>
<evidence type="ECO:0000256" key="6">
    <source>
        <dbReference type="ARBA" id="ARBA00023004"/>
    </source>
</evidence>
<dbReference type="GO" id="GO:0016705">
    <property type="term" value="F:oxidoreductase activity, acting on paired donors, with incorporation or reduction of molecular oxygen"/>
    <property type="evidence" value="ECO:0007669"/>
    <property type="project" value="InterPro"/>
</dbReference>
<keyword evidence="4 7" id="KW-0479">Metal-binding</keyword>
<dbReference type="Gene3D" id="1.10.630.10">
    <property type="entry name" value="Cytochrome P450"/>
    <property type="match status" value="1"/>
</dbReference>
<comment type="similarity">
    <text evidence="2 8">Belongs to the cytochrome P450 family.</text>
</comment>
<sequence length="486" mass="55175">MESVSHLLAILCCFLGVWGLHFIYERLSSPLARLPGPAISNWTDLVYIRYWLAGRVPYYVHDLHEKYGPIVRTGPNRVDICDVDAVKEIHKTNSRFLKSPWYRTLLPNGMENVFSTTDPHFHSNRRRLLASPISDTSLHQHEDLITGRVKMTISRMAEEIQDRGATDVFKWWLFMATDIIGELSFGESFRMLEAGKKSQYTLDLERIASLQPIRTTFPKLVYFGKYLPLPVFKRTVETGKRMASYTSQSIDRYNKMITENPSNPKKTLFTKLFDTEKGGLTPEEIKNEAQGYIVAGSDTTAVTLTYLTYAVCGNKQIRDKLVAEVAALSEPIHDNDLRSLPYLNMVISETLRLHTAVPFGLPRAVPSGGASFKGYFLPSGATVSTQSYSLHRDPTVFPDPDTFKPERWENPTKEMKDISIPFGGGSRICIGVHLARMELRLGSALFFRKFPNAQRSNKEDMTEKDMEMQSFLLMAPKGHRCLIEAN</sequence>
<feature type="binding site" description="axial binding residue" evidence="7">
    <location>
        <position position="429"/>
    </location>
    <ligand>
        <name>heme</name>
        <dbReference type="ChEBI" id="CHEBI:30413"/>
    </ligand>
    <ligandPart>
        <name>Fe</name>
        <dbReference type="ChEBI" id="CHEBI:18248"/>
    </ligandPart>
</feature>
<dbReference type="InterPro" id="IPR017972">
    <property type="entry name" value="Cyt_P450_CS"/>
</dbReference>
<dbReference type="AlphaFoldDB" id="A0A167Y5H6"/>
<dbReference type="PANTHER" id="PTHR24305">
    <property type="entry name" value="CYTOCHROME P450"/>
    <property type="match status" value="1"/>
</dbReference>
<keyword evidence="3 7" id="KW-0349">Heme</keyword>
<protein>
    <submittedName>
        <fullName evidence="9">Putative sterigmatocystin biosynthesis P450 monooxygenase STCB</fullName>
    </submittedName>
</protein>
<dbReference type="InterPro" id="IPR050121">
    <property type="entry name" value="Cytochrome_P450_monoxygenase"/>
</dbReference>
<keyword evidence="8 9" id="KW-0503">Monooxygenase</keyword>
<dbReference type="GO" id="GO:0005506">
    <property type="term" value="F:iron ion binding"/>
    <property type="evidence" value="ECO:0007669"/>
    <property type="project" value="InterPro"/>
</dbReference>
<evidence type="ECO:0000256" key="4">
    <source>
        <dbReference type="ARBA" id="ARBA00022723"/>
    </source>
</evidence>
<gene>
    <name evidence="9" type="ORF">EN45_037820</name>
</gene>
<dbReference type="SUPFAM" id="SSF48264">
    <property type="entry name" value="Cytochrome P450"/>
    <property type="match status" value="1"/>
</dbReference>
<keyword evidence="6 7" id="KW-0408">Iron</keyword>
<dbReference type="PANTHER" id="PTHR24305:SF96">
    <property type="entry name" value="CYTOCHROME P450 MONOOXYGENASE STCB-RELATED"/>
    <property type="match status" value="1"/>
</dbReference>
<dbReference type="InterPro" id="IPR002403">
    <property type="entry name" value="Cyt_P450_E_grp-IV"/>
</dbReference>
<evidence type="ECO:0000256" key="3">
    <source>
        <dbReference type="ARBA" id="ARBA00022617"/>
    </source>
</evidence>
<dbReference type="GO" id="GO:0020037">
    <property type="term" value="F:heme binding"/>
    <property type="evidence" value="ECO:0007669"/>
    <property type="project" value="InterPro"/>
</dbReference>
<dbReference type="PRINTS" id="PR00385">
    <property type="entry name" value="P450"/>
</dbReference>
<evidence type="ECO:0000256" key="1">
    <source>
        <dbReference type="ARBA" id="ARBA00001971"/>
    </source>
</evidence>
<dbReference type="GO" id="GO:0004497">
    <property type="term" value="F:monooxygenase activity"/>
    <property type="evidence" value="ECO:0007669"/>
    <property type="project" value="UniProtKB-KW"/>
</dbReference>
<dbReference type="PROSITE" id="PS00086">
    <property type="entry name" value="CYTOCHROME_P450"/>
    <property type="match status" value="1"/>
</dbReference>
<dbReference type="CDD" id="cd11059">
    <property type="entry name" value="CYP_fungal"/>
    <property type="match status" value="1"/>
</dbReference>
<dbReference type="InterPro" id="IPR001128">
    <property type="entry name" value="Cyt_P450"/>
</dbReference>
<dbReference type="EMBL" id="CM002798">
    <property type="protein sequence ID" value="KZN93600.1"/>
    <property type="molecule type" value="Genomic_DNA"/>
</dbReference>
<accession>A0A167Y5H6</accession>
<dbReference type="Proteomes" id="UP000076449">
    <property type="component" value="Chromosome I"/>
</dbReference>
<reference evidence="9" key="1">
    <citation type="journal article" date="2014" name="Genome Announc.">
        <title>Complete sequencing and chromosome-scale genome assembly of the industrial progenitor strain P2niaD18 from the penicillin producer Penicillium chrysogenum.</title>
        <authorList>
            <person name="Specht T."/>
            <person name="Dahlmann T.A."/>
            <person name="Zadra I."/>
            <person name="Kurnsteiner H."/>
            <person name="Kuck U."/>
        </authorList>
    </citation>
    <scope>NUCLEOTIDE SEQUENCE [LARGE SCALE GENOMIC DNA]</scope>
    <source>
        <strain evidence="9">P2niaD18</strain>
    </source>
</reference>
<dbReference type="GO" id="GO:0043386">
    <property type="term" value="P:mycotoxin biosynthetic process"/>
    <property type="evidence" value="ECO:0007669"/>
    <property type="project" value="UniProtKB-ARBA"/>
</dbReference>
<evidence type="ECO:0000256" key="8">
    <source>
        <dbReference type="RuleBase" id="RU000461"/>
    </source>
</evidence>
<evidence type="ECO:0000256" key="5">
    <source>
        <dbReference type="ARBA" id="ARBA00023002"/>
    </source>
</evidence>
<dbReference type="Pfam" id="PF00067">
    <property type="entry name" value="p450"/>
    <property type="match status" value="1"/>
</dbReference>
<dbReference type="PhylomeDB" id="A0A167Y5H6"/>
<evidence type="ECO:0000313" key="9">
    <source>
        <dbReference type="EMBL" id="KZN93600.1"/>
    </source>
</evidence>
<proteinExistence type="inferred from homology"/>
<evidence type="ECO:0000256" key="2">
    <source>
        <dbReference type="ARBA" id="ARBA00010617"/>
    </source>
</evidence>
<comment type="cofactor">
    <cofactor evidence="1 7">
        <name>heme</name>
        <dbReference type="ChEBI" id="CHEBI:30413"/>
    </cofactor>
</comment>